<dbReference type="PATRIC" id="fig|997894.4.peg.2401"/>
<evidence type="ECO:0000313" key="1">
    <source>
        <dbReference type="EMBL" id="ENZ50772.1"/>
    </source>
</evidence>
<reference evidence="1 2" key="1">
    <citation type="submission" date="2013-01" db="EMBL/GenBank/DDBJ databases">
        <title>The Genome Sequence of Clostridium bolteae 90A9.</title>
        <authorList>
            <consortium name="The Broad Institute Genome Sequencing Platform"/>
            <person name="Earl A."/>
            <person name="Ward D."/>
            <person name="Feldgarden M."/>
            <person name="Gevers D."/>
            <person name="Courvalin P."/>
            <person name="Lambert T."/>
            <person name="Walker B."/>
            <person name="Young S.K."/>
            <person name="Zeng Q."/>
            <person name="Gargeya S."/>
            <person name="Fitzgerald M."/>
            <person name="Haas B."/>
            <person name="Abouelleil A."/>
            <person name="Alvarado L."/>
            <person name="Arachchi H.M."/>
            <person name="Berlin A.M."/>
            <person name="Chapman S.B."/>
            <person name="Dewar J."/>
            <person name="Goldberg J."/>
            <person name="Griggs A."/>
            <person name="Gujja S."/>
            <person name="Hansen M."/>
            <person name="Howarth C."/>
            <person name="Imamovic A."/>
            <person name="Larimer J."/>
            <person name="McCowan C."/>
            <person name="Murphy C."/>
            <person name="Neiman D."/>
            <person name="Pearson M."/>
            <person name="Priest M."/>
            <person name="Roberts A."/>
            <person name="Saif S."/>
            <person name="Shea T."/>
            <person name="Sisk P."/>
            <person name="Sykes S."/>
            <person name="Wortman J."/>
            <person name="Nusbaum C."/>
            <person name="Birren B."/>
        </authorList>
    </citation>
    <scope>NUCLEOTIDE SEQUENCE [LARGE SCALE GENOMIC DNA]</scope>
    <source>
        <strain evidence="1 2">90A9</strain>
    </source>
</reference>
<keyword evidence="2" id="KW-1185">Reference proteome</keyword>
<organism evidence="1 2">
    <name type="scientific">Enterocloster bolteae 90A9</name>
    <dbReference type="NCBI Taxonomy" id="997894"/>
    <lineage>
        <taxon>Bacteria</taxon>
        <taxon>Bacillati</taxon>
        <taxon>Bacillota</taxon>
        <taxon>Clostridia</taxon>
        <taxon>Lachnospirales</taxon>
        <taxon>Lachnospiraceae</taxon>
        <taxon>Enterocloster</taxon>
    </lineage>
</organism>
<protein>
    <submittedName>
        <fullName evidence="1">Uncharacterized protein</fullName>
    </submittedName>
</protein>
<dbReference type="AlphaFoldDB" id="R0C2R6"/>
<name>R0C2R6_9FIRM</name>
<comment type="caution">
    <text evidence="1">The sequence shown here is derived from an EMBL/GenBank/DDBJ whole genome shotgun (WGS) entry which is preliminary data.</text>
</comment>
<accession>R0C2R6</accession>
<sequence>MIEGAYVQYQSTKAAEDMFCEMRLLINDIMMNTIHFISDETAAVVLDLAIRIVEAVGEE</sequence>
<dbReference type="GeneID" id="23113356"/>
<gene>
    <name evidence="1" type="ORF">HMPREF1085_02255</name>
</gene>
<dbReference type="Proteomes" id="UP000013126">
    <property type="component" value="Unassembled WGS sequence"/>
</dbReference>
<dbReference type="EMBL" id="AGYH01000005">
    <property type="protein sequence ID" value="ENZ50772.1"/>
    <property type="molecule type" value="Genomic_DNA"/>
</dbReference>
<dbReference type="OrthoDB" id="2067843at2"/>
<proteinExistence type="predicted"/>
<dbReference type="HOGENOM" id="CLU_208971_0_0_9"/>
<dbReference type="RefSeq" id="WP_002575499.1">
    <property type="nucleotide sequence ID" value="NZ_KB851182.1"/>
</dbReference>
<evidence type="ECO:0000313" key="2">
    <source>
        <dbReference type="Proteomes" id="UP000013126"/>
    </source>
</evidence>